<name>A0A6C0KSR1_9ZZZZ</name>
<evidence type="ECO:0000313" key="1">
    <source>
        <dbReference type="EMBL" id="QHU20303.1"/>
    </source>
</evidence>
<protein>
    <submittedName>
        <fullName evidence="1">Uncharacterized protein</fullName>
    </submittedName>
</protein>
<accession>A0A6C0KSR1</accession>
<dbReference type="EMBL" id="MN740968">
    <property type="protein sequence ID" value="QHU20303.1"/>
    <property type="molecule type" value="Genomic_DNA"/>
</dbReference>
<dbReference type="AlphaFoldDB" id="A0A6C0KSR1"/>
<sequence length="52" mass="6114">MDPNTILYELWYSIAESLFQKVCEVTDLTDEQREALRAVALRPNDFQLQIEP</sequence>
<organism evidence="1">
    <name type="scientific">viral metagenome</name>
    <dbReference type="NCBI Taxonomy" id="1070528"/>
    <lineage>
        <taxon>unclassified sequences</taxon>
        <taxon>metagenomes</taxon>
        <taxon>organismal metagenomes</taxon>
    </lineage>
</organism>
<reference evidence="1" key="1">
    <citation type="journal article" date="2020" name="Nature">
        <title>Giant virus diversity and host interactions through global metagenomics.</title>
        <authorList>
            <person name="Schulz F."/>
            <person name="Roux S."/>
            <person name="Paez-Espino D."/>
            <person name="Jungbluth S."/>
            <person name="Walsh D.A."/>
            <person name="Denef V.J."/>
            <person name="McMahon K.D."/>
            <person name="Konstantinidis K.T."/>
            <person name="Eloe-Fadrosh E.A."/>
            <person name="Kyrpides N.C."/>
            <person name="Woyke T."/>
        </authorList>
    </citation>
    <scope>NUCLEOTIDE SEQUENCE</scope>
    <source>
        <strain evidence="1">GVMAG-S-3300013093-109</strain>
    </source>
</reference>
<proteinExistence type="predicted"/>